<dbReference type="Pfam" id="PF02378">
    <property type="entry name" value="PTS_EIIC"/>
    <property type="match status" value="1"/>
</dbReference>
<evidence type="ECO:0000259" key="13">
    <source>
        <dbReference type="PROSITE" id="PS51093"/>
    </source>
</evidence>
<organism evidence="16 17">
    <name type="scientific">Lachnoanaerobaculum saburreum</name>
    <dbReference type="NCBI Taxonomy" id="467210"/>
    <lineage>
        <taxon>Bacteria</taxon>
        <taxon>Bacillati</taxon>
        <taxon>Bacillota</taxon>
        <taxon>Clostridia</taxon>
        <taxon>Lachnospirales</taxon>
        <taxon>Lachnospiraceae</taxon>
        <taxon>Lachnoanaerobaculum</taxon>
    </lineage>
</organism>
<feature type="active site" description="Phosphocysteine intermediate; for EIIB activity" evidence="11">
    <location>
        <position position="26"/>
    </location>
</feature>
<feature type="transmembrane region" description="Helical" evidence="12">
    <location>
        <begin position="286"/>
        <end position="310"/>
    </location>
</feature>
<dbReference type="CDD" id="cd00212">
    <property type="entry name" value="PTS_IIB_glc"/>
    <property type="match status" value="1"/>
</dbReference>
<proteinExistence type="predicted"/>
<dbReference type="InterPro" id="IPR001127">
    <property type="entry name" value="PTS_EIIA_1_perm"/>
</dbReference>
<comment type="caution">
    <text evidence="16">The sequence shown here is derived from an EMBL/GenBank/DDBJ whole genome shotgun (WGS) entry which is preliminary data.</text>
</comment>
<dbReference type="GO" id="GO:0009401">
    <property type="term" value="P:phosphoenolpyruvate-dependent sugar phosphotransferase system"/>
    <property type="evidence" value="ECO:0007669"/>
    <property type="project" value="UniProtKB-KW"/>
</dbReference>
<dbReference type="PROSITE" id="PS51093">
    <property type="entry name" value="PTS_EIIA_TYPE_1"/>
    <property type="match status" value="1"/>
</dbReference>
<dbReference type="GO" id="GO:0090589">
    <property type="term" value="F:protein-phosphocysteine-trehalose phosphotransferase system transporter activity"/>
    <property type="evidence" value="ECO:0007669"/>
    <property type="project" value="TreeGrafter"/>
</dbReference>
<dbReference type="InterPro" id="IPR018113">
    <property type="entry name" value="PTrfase_EIIB_Cys"/>
</dbReference>
<evidence type="ECO:0000313" key="16">
    <source>
        <dbReference type="EMBL" id="KXB52985.1"/>
    </source>
</evidence>
<keyword evidence="9 12" id="KW-1133">Transmembrane helix</keyword>
<dbReference type="InterPro" id="IPR001996">
    <property type="entry name" value="PTS_IIB_1"/>
</dbReference>
<dbReference type="NCBIfam" id="TIGR00826">
    <property type="entry name" value="EIIB_glc"/>
    <property type="match status" value="1"/>
</dbReference>
<evidence type="ECO:0000256" key="9">
    <source>
        <dbReference type="ARBA" id="ARBA00022989"/>
    </source>
</evidence>
<feature type="transmembrane region" description="Helical" evidence="12">
    <location>
        <begin position="150"/>
        <end position="171"/>
    </location>
</feature>
<dbReference type="Gene3D" id="3.30.1360.60">
    <property type="entry name" value="Glucose permease domain IIB"/>
    <property type="match status" value="1"/>
</dbReference>
<dbReference type="InterPro" id="IPR011055">
    <property type="entry name" value="Dup_hybrid_motif"/>
</dbReference>
<keyword evidence="10 12" id="KW-0472">Membrane</keyword>
<keyword evidence="5" id="KW-0808">Transferase</keyword>
<dbReference type="OrthoDB" id="92465at2"/>
<dbReference type="PANTHER" id="PTHR30175:SF7">
    <property type="entry name" value="NEGATIVE REGULATOR OF SACY ACTIVITY"/>
    <property type="match status" value="1"/>
</dbReference>
<protein>
    <submittedName>
        <fullName evidence="16">Putative PTS system, sucrose-specific, EIIBCA component</fullName>
    </submittedName>
</protein>
<gene>
    <name evidence="16" type="ORF">HMPREF1866_02744</name>
</gene>
<dbReference type="GO" id="GO:0005886">
    <property type="term" value="C:plasma membrane"/>
    <property type="evidence" value="ECO:0007669"/>
    <property type="project" value="UniProtKB-SubCell"/>
</dbReference>
<reference evidence="17" key="1">
    <citation type="submission" date="2016-01" db="EMBL/GenBank/DDBJ databases">
        <authorList>
            <person name="Mitreva M."/>
            <person name="Pepin K.H."/>
            <person name="Mihindukulasuriya K.A."/>
            <person name="Fulton R."/>
            <person name="Fronick C."/>
            <person name="O'Laughlin M."/>
            <person name="Miner T."/>
            <person name="Herter B."/>
            <person name="Rosa B.A."/>
            <person name="Cordes M."/>
            <person name="Tomlinson C."/>
            <person name="Wollam A."/>
            <person name="Palsikar V.B."/>
            <person name="Mardis E.R."/>
            <person name="Wilson R.K."/>
        </authorList>
    </citation>
    <scope>NUCLEOTIDE SEQUENCE [LARGE SCALE GENOMIC DNA]</scope>
    <source>
        <strain evidence="17">DNF00896</strain>
    </source>
</reference>
<keyword evidence="8" id="KW-0418">Kinase</keyword>
<dbReference type="NCBIfam" id="TIGR00830">
    <property type="entry name" value="PTBA"/>
    <property type="match status" value="1"/>
</dbReference>
<feature type="domain" description="PTS EIIA type-1" evidence="13">
    <location>
        <begin position="521"/>
        <end position="623"/>
    </location>
</feature>
<dbReference type="PROSITE" id="PS01035">
    <property type="entry name" value="PTS_EIIB_TYPE_1_CYS"/>
    <property type="match status" value="1"/>
</dbReference>
<dbReference type="PANTHER" id="PTHR30175">
    <property type="entry name" value="PHOSPHOTRANSFERASE SYSTEM TRANSPORT PROTEIN"/>
    <property type="match status" value="1"/>
</dbReference>
<evidence type="ECO:0000259" key="14">
    <source>
        <dbReference type="PROSITE" id="PS51098"/>
    </source>
</evidence>
<dbReference type="SUPFAM" id="SSF51261">
    <property type="entry name" value="Duplicated hybrid motif"/>
    <property type="match status" value="1"/>
</dbReference>
<keyword evidence="3" id="KW-1003">Cell membrane</keyword>
<feature type="domain" description="PTS EIIC type-1" evidence="15">
    <location>
        <begin position="120"/>
        <end position="473"/>
    </location>
</feature>
<accession>A0A133ZC22</accession>
<dbReference type="FunFam" id="3.30.1360.60:FF:000001">
    <property type="entry name" value="PTS system glucose-specific IIBC component PtsG"/>
    <property type="match status" value="1"/>
</dbReference>
<keyword evidence="7 12" id="KW-0812">Transmembrane</keyword>
<dbReference type="PROSITE" id="PS51103">
    <property type="entry name" value="PTS_EIIC_TYPE_1"/>
    <property type="match status" value="1"/>
</dbReference>
<evidence type="ECO:0000256" key="12">
    <source>
        <dbReference type="SAM" id="Phobius"/>
    </source>
</evidence>
<dbReference type="RefSeq" id="WP_060932271.1">
    <property type="nucleotide sequence ID" value="NZ_KQ959849.1"/>
</dbReference>
<keyword evidence="6" id="KW-0598">Phosphotransferase system</keyword>
<evidence type="ECO:0000256" key="1">
    <source>
        <dbReference type="ARBA" id="ARBA00004651"/>
    </source>
</evidence>
<feature type="transmembrane region" description="Helical" evidence="12">
    <location>
        <begin position="223"/>
        <end position="242"/>
    </location>
</feature>
<dbReference type="Pfam" id="PF00358">
    <property type="entry name" value="PTS_EIIA_1"/>
    <property type="match status" value="1"/>
</dbReference>
<dbReference type="Pfam" id="PF00367">
    <property type="entry name" value="PTS_EIIB"/>
    <property type="match status" value="1"/>
</dbReference>
<evidence type="ECO:0000256" key="3">
    <source>
        <dbReference type="ARBA" id="ARBA00022475"/>
    </source>
</evidence>
<dbReference type="InterPro" id="IPR003352">
    <property type="entry name" value="PTS_EIIC"/>
</dbReference>
<dbReference type="InterPro" id="IPR036878">
    <property type="entry name" value="Glu_permease_IIB"/>
</dbReference>
<evidence type="ECO:0000256" key="4">
    <source>
        <dbReference type="ARBA" id="ARBA00022597"/>
    </source>
</evidence>
<dbReference type="AlphaFoldDB" id="A0A133ZC22"/>
<dbReference type="Gene3D" id="2.70.70.10">
    <property type="entry name" value="Glucose Permease (Domain IIA)"/>
    <property type="match status" value="1"/>
</dbReference>
<dbReference type="EMBL" id="LSDA01000144">
    <property type="protein sequence ID" value="KXB52985.1"/>
    <property type="molecule type" value="Genomic_DNA"/>
</dbReference>
<evidence type="ECO:0000256" key="5">
    <source>
        <dbReference type="ARBA" id="ARBA00022679"/>
    </source>
</evidence>
<evidence type="ECO:0000256" key="8">
    <source>
        <dbReference type="ARBA" id="ARBA00022777"/>
    </source>
</evidence>
<keyword evidence="17" id="KW-1185">Reference proteome</keyword>
<feature type="transmembrane region" description="Helical" evidence="12">
    <location>
        <begin position="183"/>
        <end position="203"/>
    </location>
</feature>
<evidence type="ECO:0000256" key="6">
    <source>
        <dbReference type="ARBA" id="ARBA00022683"/>
    </source>
</evidence>
<dbReference type="PATRIC" id="fig|467210.3.peg.2721"/>
<dbReference type="GO" id="GO:0008982">
    <property type="term" value="F:protein-N(PI)-phosphohistidine-sugar phosphotransferase activity"/>
    <property type="evidence" value="ECO:0007669"/>
    <property type="project" value="InterPro"/>
</dbReference>
<evidence type="ECO:0000259" key="15">
    <source>
        <dbReference type="PROSITE" id="PS51103"/>
    </source>
</evidence>
<evidence type="ECO:0000256" key="10">
    <source>
        <dbReference type="ARBA" id="ARBA00023136"/>
    </source>
</evidence>
<evidence type="ECO:0000256" key="7">
    <source>
        <dbReference type="ARBA" id="ARBA00022692"/>
    </source>
</evidence>
<evidence type="ECO:0000256" key="2">
    <source>
        <dbReference type="ARBA" id="ARBA00022448"/>
    </source>
</evidence>
<dbReference type="SUPFAM" id="SSF55604">
    <property type="entry name" value="Glucose permease domain IIB"/>
    <property type="match status" value="1"/>
</dbReference>
<comment type="subcellular location">
    <subcellularLocation>
        <location evidence="1">Cell membrane</location>
        <topology evidence="1">Multi-pass membrane protein</topology>
    </subcellularLocation>
</comment>
<evidence type="ECO:0000256" key="11">
    <source>
        <dbReference type="PROSITE-ProRule" id="PRU00421"/>
    </source>
</evidence>
<feature type="transmembrane region" description="Helical" evidence="12">
    <location>
        <begin position="435"/>
        <end position="455"/>
    </location>
</feature>
<keyword evidence="4" id="KW-0762">Sugar transport</keyword>
<sequence length="649" mass="68767">MDYRKSATEVLAAIGGSKNIASAAHCATRLRLVIVDNGKVDKKTIENIEGVKGVFEASGQLQIIYGTGTVDKVYDEFINVAGISGATKEEAKAAAAANTNVFQRFIKTLGDIFVPIIPAIVASGFLMGIMNALDFMVKNGFLNIDTTSSIYVFANLFSNIAYVFLPILIGFSAAGVFGGNQYLGAVIGMIMIHPNLVNAWNVATATDIPMQSVFFGLWKIKMVGYQGHVIPIMISVWVMSNIEKRLHKVIPAMFDLFATPLISVFVTGYLALSAIGPVFVVVENAFLNAVQMLIAIPFGIGSFIMGALYAPTVVMGIHHMYTIIDLGQIAKYGVTYWLPLASAVNVAQGGACLAVAVKTKDPKIKSLCFPSSLSAFMGITEPAIFGVNLRFFKPFIAGCLGGAVGAMFASIIRLGATGTGVTGIFGILLTLSNPVGYILTFIISMAVAFAASWVLTPSSLIDANLPVEPVEENKDAQALGSVDEAEADKDLRVETKPVEEGPVDVASPLSGKIVSMEETKDETFMAGILGKGVCIIPDKDTVYAPDNGTVIALMGHAVGMKLDNGVELIVHVGVNTVELGGKHFEALVANGDKFKKGQALMKFDSKAISEAGYLMTTPVLVTNSFEYSDVTCAPFGDVAVGDKILTAIK</sequence>
<dbReference type="PROSITE" id="PS51098">
    <property type="entry name" value="PTS_EIIB_TYPE_1"/>
    <property type="match status" value="1"/>
</dbReference>
<dbReference type="InterPro" id="IPR013013">
    <property type="entry name" value="PTS_EIIC_1"/>
</dbReference>
<dbReference type="GO" id="GO:0015771">
    <property type="term" value="P:trehalose transport"/>
    <property type="evidence" value="ECO:0007669"/>
    <property type="project" value="TreeGrafter"/>
</dbReference>
<dbReference type="STRING" id="467210.HMPREF1866_02744"/>
<dbReference type="GO" id="GO:0016301">
    <property type="term" value="F:kinase activity"/>
    <property type="evidence" value="ECO:0007669"/>
    <property type="project" value="UniProtKB-KW"/>
</dbReference>
<dbReference type="Proteomes" id="UP000070394">
    <property type="component" value="Unassembled WGS sequence"/>
</dbReference>
<feature type="domain" description="PTS EIIB type-1" evidence="14">
    <location>
        <begin position="4"/>
        <end position="87"/>
    </location>
</feature>
<keyword evidence="2" id="KW-0813">Transport</keyword>
<dbReference type="PROSITE" id="PS00371">
    <property type="entry name" value="PTS_EIIA_TYPE_1_HIS"/>
    <property type="match status" value="1"/>
</dbReference>
<dbReference type="InterPro" id="IPR050558">
    <property type="entry name" value="PTS_Sugar-Specific_Components"/>
</dbReference>
<evidence type="ECO:0000313" key="17">
    <source>
        <dbReference type="Proteomes" id="UP000070394"/>
    </source>
</evidence>
<feature type="transmembrane region" description="Helical" evidence="12">
    <location>
        <begin position="254"/>
        <end position="280"/>
    </location>
</feature>
<feature type="transmembrane region" description="Helical" evidence="12">
    <location>
        <begin position="112"/>
        <end position="130"/>
    </location>
</feature>
<name>A0A133ZC22_9FIRM</name>